<keyword evidence="4 5" id="KW-0472">Membrane</keyword>
<dbReference type="PROSITE" id="PS00217">
    <property type="entry name" value="SUGAR_TRANSPORT_2"/>
    <property type="match status" value="1"/>
</dbReference>
<dbReference type="EMBL" id="SGIM01000007">
    <property type="protein sequence ID" value="RZF52148.1"/>
    <property type="molecule type" value="Genomic_DNA"/>
</dbReference>
<feature type="transmembrane region" description="Helical" evidence="5">
    <location>
        <begin position="251"/>
        <end position="271"/>
    </location>
</feature>
<dbReference type="InterPro" id="IPR020846">
    <property type="entry name" value="MFS_dom"/>
</dbReference>
<feature type="transmembrane region" description="Helical" evidence="5">
    <location>
        <begin position="112"/>
        <end position="132"/>
    </location>
</feature>
<dbReference type="CDD" id="cd17365">
    <property type="entry name" value="MFS_PcaK_like"/>
    <property type="match status" value="1"/>
</dbReference>
<dbReference type="PROSITE" id="PS50850">
    <property type="entry name" value="MFS"/>
    <property type="match status" value="1"/>
</dbReference>
<keyword evidence="8" id="KW-1185">Reference proteome</keyword>
<dbReference type="Pfam" id="PF07690">
    <property type="entry name" value="MFS_1"/>
    <property type="match status" value="1"/>
</dbReference>
<evidence type="ECO:0000256" key="1">
    <source>
        <dbReference type="ARBA" id="ARBA00004141"/>
    </source>
</evidence>
<feature type="transmembrane region" description="Helical" evidence="5">
    <location>
        <begin position="344"/>
        <end position="367"/>
    </location>
</feature>
<feature type="transmembrane region" description="Helical" evidence="5">
    <location>
        <begin position="379"/>
        <end position="401"/>
    </location>
</feature>
<comment type="caution">
    <text evidence="7">The sequence shown here is derived from an EMBL/GenBank/DDBJ whole genome shotgun (WGS) entry which is preliminary data.</text>
</comment>
<protein>
    <submittedName>
        <fullName evidence="7">MFS transporter</fullName>
    </submittedName>
</protein>
<dbReference type="GO" id="GO:0046943">
    <property type="term" value="F:carboxylic acid transmembrane transporter activity"/>
    <property type="evidence" value="ECO:0007669"/>
    <property type="project" value="TreeGrafter"/>
</dbReference>
<dbReference type="GO" id="GO:0005886">
    <property type="term" value="C:plasma membrane"/>
    <property type="evidence" value="ECO:0007669"/>
    <property type="project" value="TreeGrafter"/>
</dbReference>
<evidence type="ECO:0000313" key="7">
    <source>
        <dbReference type="EMBL" id="RZF52148.1"/>
    </source>
</evidence>
<keyword evidence="2 5" id="KW-0812">Transmembrane</keyword>
<name>A0A4Q6XFB8_9GAMM</name>
<dbReference type="PROSITE" id="PS00216">
    <property type="entry name" value="SUGAR_TRANSPORT_1"/>
    <property type="match status" value="1"/>
</dbReference>
<accession>A0A4Q6XFB8</accession>
<evidence type="ECO:0000313" key="8">
    <source>
        <dbReference type="Proteomes" id="UP000292110"/>
    </source>
</evidence>
<reference evidence="7 8" key="1">
    <citation type="submission" date="2019-02" db="EMBL/GenBank/DDBJ databases">
        <title>The draft genome of Acinetobacter halotolerans strain JCM 31009.</title>
        <authorList>
            <person name="Qin J."/>
            <person name="Feng Y."/>
            <person name="Nemec A."/>
            <person name="Zong Z."/>
        </authorList>
    </citation>
    <scope>NUCLEOTIDE SEQUENCE [LARGE SCALE GENOMIC DNA]</scope>
    <source>
        <strain evidence="7 8">JCM 31009</strain>
    </source>
</reference>
<feature type="transmembrane region" description="Helical" evidence="5">
    <location>
        <begin position="86"/>
        <end position="106"/>
    </location>
</feature>
<dbReference type="Gene3D" id="1.20.1250.20">
    <property type="entry name" value="MFS general substrate transporter like domains"/>
    <property type="match status" value="1"/>
</dbReference>
<dbReference type="AlphaFoldDB" id="A0A4Q6XFB8"/>
<feature type="transmembrane region" description="Helical" evidence="5">
    <location>
        <begin position="318"/>
        <end position="338"/>
    </location>
</feature>
<feature type="domain" description="Major facilitator superfamily (MFS) profile" evidence="6">
    <location>
        <begin position="21"/>
        <end position="440"/>
    </location>
</feature>
<dbReference type="InterPro" id="IPR005829">
    <property type="entry name" value="Sugar_transporter_CS"/>
</dbReference>
<feature type="transmembrane region" description="Helical" evidence="5">
    <location>
        <begin position="20"/>
        <end position="43"/>
    </location>
</feature>
<sequence length="448" mass="47761">MSRDVLSEINQNKMSRYQWFVILICICLNIIDGFDVMVMAFTAPSVSVEWSLSGAQIGLLLSAGLFGMAAGSIFLAPLADKIGRRLLILACLVIAGLSMSACALVNSHSMLALLRFITGIGVGGILASSNVLASEYANARWRSLAVSLMSTGYGIGATLGGVLSLALIEHLGWRSIFLAGGVATIMMLLLSIWLLPESLDYLLAKRPKQALKQTNIIMQRMGGNTLSVLPNHFKNSTGNEGQFAKLFAGQLGFQTLCLWFAFFLVMFGFYFVMSWTPKILISMGMSADQGVTTGILISIGGIFGAAIIGLLASRIKIFYALSLFLGLTAVCVFLFVAVSAQVSVALIVGLLLGTLINGCVAGLYSISPTIYTADIRSRGVGYAIGFGRIGAILSPTVAGIFLDKGIAPATLYAYYGVVFIFAIFLILALAKAFYQHNQTQPLSLKVTS</sequence>
<dbReference type="InterPro" id="IPR011701">
    <property type="entry name" value="MFS"/>
</dbReference>
<organism evidence="7 8">
    <name type="scientific">Acinetobacter halotolerans</name>
    <dbReference type="NCBI Taxonomy" id="1752076"/>
    <lineage>
        <taxon>Bacteria</taxon>
        <taxon>Pseudomonadati</taxon>
        <taxon>Pseudomonadota</taxon>
        <taxon>Gammaproteobacteria</taxon>
        <taxon>Moraxellales</taxon>
        <taxon>Moraxellaceae</taxon>
        <taxon>Acinetobacter</taxon>
    </lineage>
</organism>
<evidence type="ECO:0000256" key="5">
    <source>
        <dbReference type="SAM" id="Phobius"/>
    </source>
</evidence>
<feature type="transmembrane region" description="Helical" evidence="5">
    <location>
        <begin position="413"/>
        <end position="434"/>
    </location>
</feature>
<gene>
    <name evidence="7" type="ORF">EXE30_09835</name>
</gene>
<evidence type="ECO:0000259" key="6">
    <source>
        <dbReference type="PROSITE" id="PS50850"/>
    </source>
</evidence>
<dbReference type="Proteomes" id="UP000292110">
    <property type="component" value="Unassembled WGS sequence"/>
</dbReference>
<feature type="transmembrane region" description="Helical" evidence="5">
    <location>
        <begin position="55"/>
        <end position="79"/>
    </location>
</feature>
<dbReference type="PANTHER" id="PTHR23508:SF10">
    <property type="entry name" value="CARBOXYLIC ACID TRANSPORTER PROTEIN HOMOLOG"/>
    <property type="match status" value="1"/>
</dbReference>
<evidence type="ECO:0000256" key="2">
    <source>
        <dbReference type="ARBA" id="ARBA00022692"/>
    </source>
</evidence>
<feature type="transmembrane region" description="Helical" evidence="5">
    <location>
        <begin position="144"/>
        <end position="168"/>
    </location>
</feature>
<feature type="transmembrane region" description="Helical" evidence="5">
    <location>
        <begin position="291"/>
        <end position="311"/>
    </location>
</feature>
<keyword evidence="3 5" id="KW-1133">Transmembrane helix</keyword>
<feature type="transmembrane region" description="Helical" evidence="5">
    <location>
        <begin position="174"/>
        <end position="196"/>
    </location>
</feature>
<evidence type="ECO:0000256" key="3">
    <source>
        <dbReference type="ARBA" id="ARBA00022989"/>
    </source>
</evidence>
<dbReference type="PANTHER" id="PTHR23508">
    <property type="entry name" value="CARBOXYLIC ACID TRANSPORTER PROTEIN HOMOLOG"/>
    <property type="match status" value="1"/>
</dbReference>
<dbReference type="RefSeq" id="WP_130162225.1">
    <property type="nucleotide sequence ID" value="NZ_SGIM01000007.1"/>
</dbReference>
<dbReference type="SUPFAM" id="SSF103473">
    <property type="entry name" value="MFS general substrate transporter"/>
    <property type="match status" value="1"/>
</dbReference>
<comment type="subcellular location">
    <subcellularLocation>
        <location evidence="1">Membrane</location>
        <topology evidence="1">Multi-pass membrane protein</topology>
    </subcellularLocation>
</comment>
<dbReference type="InterPro" id="IPR036259">
    <property type="entry name" value="MFS_trans_sf"/>
</dbReference>
<proteinExistence type="predicted"/>
<evidence type="ECO:0000256" key="4">
    <source>
        <dbReference type="ARBA" id="ARBA00023136"/>
    </source>
</evidence>